<organism evidence="1 2">
    <name type="scientific">Rhodopseudomonas faecalis</name>
    <dbReference type="NCBI Taxonomy" id="99655"/>
    <lineage>
        <taxon>Bacteria</taxon>
        <taxon>Pseudomonadati</taxon>
        <taxon>Pseudomonadota</taxon>
        <taxon>Alphaproteobacteria</taxon>
        <taxon>Hyphomicrobiales</taxon>
        <taxon>Nitrobacteraceae</taxon>
        <taxon>Rhodopseudomonas</taxon>
    </lineage>
</organism>
<dbReference type="AlphaFoldDB" id="A0A318TMX2"/>
<dbReference type="Proteomes" id="UP000248148">
    <property type="component" value="Unassembled WGS sequence"/>
</dbReference>
<accession>A0A318TMX2</accession>
<sequence length="59" mass="6827">MDLYIRDENLKRYRKALADADTVVHRAILSALITHLEDQEPVTRMAYTPSMEGHRDVSL</sequence>
<name>A0A318TMX2_9BRAD</name>
<dbReference type="OrthoDB" id="9977551at2"/>
<keyword evidence="2" id="KW-1185">Reference proteome</keyword>
<dbReference type="EMBL" id="QJTI01000003">
    <property type="protein sequence ID" value="PYF04368.1"/>
    <property type="molecule type" value="Genomic_DNA"/>
</dbReference>
<proteinExistence type="predicted"/>
<reference evidence="1 2" key="1">
    <citation type="submission" date="2018-06" db="EMBL/GenBank/DDBJ databases">
        <title>Genomic Encyclopedia of Archaeal and Bacterial Type Strains, Phase II (KMG-II): from individual species to whole genera.</title>
        <authorList>
            <person name="Goeker M."/>
        </authorList>
    </citation>
    <scope>NUCLEOTIDE SEQUENCE [LARGE SCALE GENOMIC DNA]</scope>
    <source>
        <strain evidence="1 2">JCM 11668</strain>
    </source>
</reference>
<protein>
    <submittedName>
        <fullName evidence="1">Uncharacterized protein</fullName>
    </submittedName>
</protein>
<gene>
    <name evidence="1" type="ORF">BJ122_10321</name>
</gene>
<evidence type="ECO:0000313" key="2">
    <source>
        <dbReference type="Proteomes" id="UP000248148"/>
    </source>
</evidence>
<comment type="caution">
    <text evidence="1">The sequence shown here is derived from an EMBL/GenBank/DDBJ whole genome shotgun (WGS) entry which is preliminary data.</text>
</comment>
<evidence type="ECO:0000313" key="1">
    <source>
        <dbReference type="EMBL" id="PYF04368.1"/>
    </source>
</evidence>
<dbReference type="RefSeq" id="WP_110779796.1">
    <property type="nucleotide sequence ID" value="NZ_QJTI01000003.1"/>
</dbReference>